<proteinExistence type="predicted"/>
<organism evidence="1 2">
    <name type="scientific">Sporothrix stenoceras</name>
    <dbReference type="NCBI Taxonomy" id="5173"/>
    <lineage>
        <taxon>Eukaryota</taxon>
        <taxon>Fungi</taxon>
        <taxon>Dikarya</taxon>
        <taxon>Ascomycota</taxon>
        <taxon>Pezizomycotina</taxon>
        <taxon>Sordariomycetes</taxon>
        <taxon>Sordariomycetidae</taxon>
        <taxon>Ophiostomatales</taxon>
        <taxon>Ophiostomataceae</taxon>
        <taxon>Sporothrix</taxon>
    </lineage>
</organism>
<protein>
    <submittedName>
        <fullName evidence="1">Uncharacterized protein</fullName>
    </submittedName>
</protein>
<accession>A0ABR3YZD5</accession>
<reference evidence="1 2" key="1">
    <citation type="journal article" date="2024" name="IMA Fungus">
        <title>IMA Genome - F19 : A genome assembly and annotation guide to empower mycologists, including annotated draft genome sequences of Ceratocystis pirilliformis, Diaporthe australafricana, Fusarium ophioides, Paecilomyces lecythidis, and Sporothrix stenoceras.</title>
        <authorList>
            <person name="Aylward J."/>
            <person name="Wilson A.M."/>
            <person name="Visagie C.M."/>
            <person name="Spraker J."/>
            <person name="Barnes I."/>
            <person name="Buitendag C."/>
            <person name="Ceriani C."/>
            <person name="Del Mar Angel L."/>
            <person name="du Plessis D."/>
            <person name="Fuchs T."/>
            <person name="Gasser K."/>
            <person name="Kramer D."/>
            <person name="Li W."/>
            <person name="Munsamy K."/>
            <person name="Piso A."/>
            <person name="Price J.L."/>
            <person name="Sonnekus B."/>
            <person name="Thomas C."/>
            <person name="van der Nest A."/>
            <person name="van Dijk A."/>
            <person name="van Heerden A."/>
            <person name="van Vuuren N."/>
            <person name="Yilmaz N."/>
            <person name="Duong T.A."/>
            <person name="van der Merwe N.A."/>
            <person name="Wingfield M.J."/>
            <person name="Wingfield B.D."/>
        </authorList>
    </citation>
    <scope>NUCLEOTIDE SEQUENCE [LARGE SCALE GENOMIC DNA]</scope>
    <source>
        <strain evidence="1 2">CMW 5346</strain>
    </source>
</reference>
<evidence type="ECO:0000313" key="1">
    <source>
        <dbReference type="EMBL" id="KAL1893276.1"/>
    </source>
</evidence>
<evidence type="ECO:0000313" key="2">
    <source>
        <dbReference type="Proteomes" id="UP001583186"/>
    </source>
</evidence>
<keyword evidence="2" id="KW-1185">Reference proteome</keyword>
<comment type="caution">
    <text evidence="1">The sequence shown here is derived from an EMBL/GenBank/DDBJ whole genome shotgun (WGS) entry which is preliminary data.</text>
</comment>
<sequence>MNCFKVNFEDLSDEEIGAMVNDDELPDYVLSYGARLRYKLHKRVDCVRSGVSTKKFRLVNSVRRLAGKQPLSPPKINERDLFTSDMLVRDHSDDDLSLCRVLTGESIVSVSSIDSLSPSRLMDVAEISGSSQSELLLDYMWTVHALQPPRLTNVDHPLFSVKMVNYIQQMQRERRFPLSFSG</sequence>
<dbReference type="Proteomes" id="UP001583186">
    <property type="component" value="Unassembled WGS sequence"/>
</dbReference>
<gene>
    <name evidence="1" type="ORF">Sste5346_006452</name>
</gene>
<name>A0ABR3YZD5_9PEZI</name>
<dbReference type="EMBL" id="JAWCUI010000038">
    <property type="protein sequence ID" value="KAL1893276.1"/>
    <property type="molecule type" value="Genomic_DNA"/>
</dbReference>